<comment type="caution">
    <text evidence="3">The sequence shown here is derived from an EMBL/GenBank/DDBJ whole genome shotgun (WGS) entry which is preliminary data.</text>
</comment>
<gene>
    <name evidence="3" type="ORF">AACH00_03130</name>
</gene>
<proteinExistence type="predicted"/>
<keyword evidence="2" id="KW-0812">Transmembrane</keyword>
<keyword evidence="2" id="KW-1133">Transmembrane helix</keyword>
<accession>A0ABU9C149</accession>
<keyword evidence="1" id="KW-0175">Coiled coil</keyword>
<feature type="transmembrane region" description="Helical" evidence="2">
    <location>
        <begin position="213"/>
        <end position="231"/>
    </location>
</feature>
<protein>
    <submittedName>
        <fullName evidence="3">Zinc ribbon domain-containing protein</fullName>
    </submittedName>
</protein>
<feature type="transmembrane region" description="Helical" evidence="2">
    <location>
        <begin position="12"/>
        <end position="35"/>
    </location>
</feature>
<dbReference type="Proteomes" id="UP001379945">
    <property type="component" value="Unassembled WGS sequence"/>
</dbReference>
<feature type="transmembrane region" description="Helical" evidence="2">
    <location>
        <begin position="182"/>
        <end position="201"/>
    </location>
</feature>
<feature type="coiled-coil region" evidence="1">
    <location>
        <begin position="124"/>
        <end position="158"/>
    </location>
</feature>
<evidence type="ECO:0000256" key="1">
    <source>
        <dbReference type="SAM" id="Coils"/>
    </source>
</evidence>
<dbReference type="EMBL" id="JBBUTI010000002">
    <property type="protein sequence ID" value="MEK8045336.1"/>
    <property type="molecule type" value="Genomic_DNA"/>
</dbReference>
<evidence type="ECO:0000256" key="2">
    <source>
        <dbReference type="SAM" id="Phobius"/>
    </source>
</evidence>
<evidence type="ECO:0000313" key="3">
    <source>
        <dbReference type="EMBL" id="MEK8045336.1"/>
    </source>
</evidence>
<organism evidence="3 4">
    <name type="scientific">Ideonella margarita</name>
    <dbReference type="NCBI Taxonomy" id="2984191"/>
    <lineage>
        <taxon>Bacteria</taxon>
        <taxon>Pseudomonadati</taxon>
        <taxon>Pseudomonadota</taxon>
        <taxon>Betaproteobacteria</taxon>
        <taxon>Burkholderiales</taxon>
        <taxon>Sphaerotilaceae</taxon>
        <taxon>Ideonella</taxon>
    </lineage>
</organism>
<keyword evidence="4" id="KW-1185">Reference proteome</keyword>
<sequence length="346" mass="39067">MFKSLRVPERVFALVMWIVSFLFAGFLIGLGGKLIGDLPKVEDRLTVEQFAPEGAVAAERQQLIDLTERERELREQIEQARLALATAGQDHRSAAEAHRNWLASRNATGNPAQDPEVLQRTRGLDALLAAERKANARVEQLNQQMLDTQQAHSAHERRQQDLLDGAQAAYQQAQFHQELRVFGFRLALTLPLLVIAGWLIARHRRSDHWPLMRGFVLFAAFAFFFELVPYLPSYGGYVRYAVGIVLTGLGGHWTVKAMRRYLAKRAEVEQQTETQRRQSLTTEEALKKMAANVCPGCERALMSTGEVKPDFCVHCGLKLFDHCGHCNTRKNVFFRYCMQCGTGAQG</sequence>
<dbReference type="RefSeq" id="WP_341397502.1">
    <property type="nucleotide sequence ID" value="NZ_JBBUTI010000002.1"/>
</dbReference>
<feature type="transmembrane region" description="Helical" evidence="2">
    <location>
        <begin position="237"/>
        <end position="255"/>
    </location>
</feature>
<evidence type="ECO:0000313" key="4">
    <source>
        <dbReference type="Proteomes" id="UP001379945"/>
    </source>
</evidence>
<feature type="coiled-coil region" evidence="1">
    <location>
        <begin position="56"/>
        <end position="90"/>
    </location>
</feature>
<name>A0ABU9C149_9BURK</name>
<reference evidence="3 4" key="1">
    <citation type="submission" date="2024-04" db="EMBL/GenBank/DDBJ databases">
        <title>Novel species of the genus Ideonella isolated from streams.</title>
        <authorList>
            <person name="Lu H."/>
        </authorList>
    </citation>
    <scope>NUCLEOTIDE SEQUENCE [LARGE SCALE GENOMIC DNA]</scope>
    <source>
        <strain evidence="3 4">LYT19W</strain>
    </source>
</reference>
<keyword evidence="2" id="KW-0472">Membrane</keyword>